<protein>
    <submittedName>
        <fullName evidence="2">L-asparaginase II protein</fullName>
    </submittedName>
</protein>
<name>A0A6A6WXJ3_9PLEO</name>
<dbReference type="OrthoDB" id="2588474at2759"/>
<proteinExistence type="predicted"/>
<dbReference type="Pfam" id="PF06089">
    <property type="entry name" value="Asparaginase_II"/>
    <property type="match status" value="1"/>
</dbReference>
<accession>A0A6A6WXJ3</accession>
<evidence type="ECO:0000256" key="1">
    <source>
        <dbReference type="SAM" id="MobiDB-lite"/>
    </source>
</evidence>
<dbReference type="EMBL" id="MU002200">
    <property type="protein sequence ID" value="KAF2788628.1"/>
    <property type="molecule type" value="Genomic_DNA"/>
</dbReference>
<feature type="compositionally biased region" description="Polar residues" evidence="1">
    <location>
        <begin position="1"/>
        <end position="17"/>
    </location>
</feature>
<reference evidence="2" key="1">
    <citation type="journal article" date="2020" name="Stud. Mycol.">
        <title>101 Dothideomycetes genomes: a test case for predicting lifestyles and emergence of pathogens.</title>
        <authorList>
            <person name="Haridas S."/>
            <person name="Albert R."/>
            <person name="Binder M."/>
            <person name="Bloem J."/>
            <person name="Labutti K."/>
            <person name="Salamov A."/>
            <person name="Andreopoulos B."/>
            <person name="Baker S."/>
            <person name="Barry K."/>
            <person name="Bills G."/>
            <person name="Bluhm B."/>
            <person name="Cannon C."/>
            <person name="Castanera R."/>
            <person name="Culley D."/>
            <person name="Daum C."/>
            <person name="Ezra D."/>
            <person name="Gonzalez J."/>
            <person name="Henrissat B."/>
            <person name="Kuo A."/>
            <person name="Liang C."/>
            <person name="Lipzen A."/>
            <person name="Lutzoni F."/>
            <person name="Magnuson J."/>
            <person name="Mondo S."/>
            <person name="Nolan M."/>
            <person name="Ohm R."/>
            <person name="Pangilinan J."/>
            <person name="Park H.-J."/>
            <person name="Ramirez L."/>
            <person name="Alfaro M."/>
            <person name="Sun H."/>
            <person name="Tritt A."/>
            <person name="Yoshinaga Y."/>
            <person name="Zwiers L.-H."/>
            <person name="Turgeon B."/>
            <person name="Goodwin S."/>
            <person name="Spatafora J."/>
            <person name="Crous P."/>
            <person name="Grigoriev I."/>
        </authorList>
    </citation>
    <scope>NUCLEOTIDE SEQUENCE</scope>
    <source>
        <strain evidence="2">CBS 109.77</strain>
    </source>
</reference>
<evidence type="ECO:0000313" key="2">
    <source>
        <dbReference type="EMBL" id="KAF2788628.1"/>
    </source>
</evidence>
<dbReference type="AlphaFoldDB" id="A0A6A6WXJ3"/>
<organism evidence="2 3">
    <name type="scientific">Melanomma pulvis-pyrius CBS 109.77</name>
    <dbReference type="NCBI Taxonomy" id="1314802"/>
    <lineage>
        <taxon>Eukaryota</taxon>
        <taxon>Fungi</taxon>
        <taxon>Dikarya</taxon>
        <taxon>Ascomycota</taxon>
        <taxon>Pezizomycotina</taxon>
        <taxon>Dothideomycetes</taxon>
        <taxon>Pleosporomycetidae</taxon>
        <taxon>Pleosporales</taxon>
        <taxon>Melanommataceae</taxon>
        <taxon>Melanomma</taxon>
    </lineage>
</organism>
<feature type="region of interest" description="Disordered" evidence="1">
    <location>
        <begin position="1"/>
        <end position="28"/>
    </location>
</feature>
<dbReference type="PANTHER" id="PTHR42110">
    <property type="entry name" value="L-ASPARAGINASE, PUTATIVE (AFU_ORTHOLOGUE AFUA_3G11890)-RELATED"/>
    <property type="match status" value="1"/>
</dbReference>
<gene>
    <name evidence="2" type="ORF">K505DRAFT_314554</name>
</gene>
<dbReference type="PANTHER" id="PTHR42110:SF1">
    <property type="entry name" value="L-ASPARAGINASE, PUTATIVE (AFU_ORTHOLOGUE AFUA_3G11890)-RELATED"/>
    <property type="match status" value="1"/>
</dbReference>
<keyword evidence="3" id="KW-1185">Reference proteome</keyword>
<evidence type="ECO:0000313" key="3">
    <source>
        <dbReference type="Proteomes" id="UP000799757"/>
    </source>
</evidence>
<dbReference type="InterPro" id="IPR010349">
    <property type="entry name" value="Asparaginase_II"/>
</dbReference>
<sequence>MMNTTARSTAATLQPDTHISLENDCPSQKSEDVILTHRGGIIENTHRIHAAITDANGNLLYAIGDANRVVLARSAAKPVQSLAILETGAADRFDFSDADIALMSASHSSEARHILRAQSMLQKVDAEEGDLTCGGHPAISAAVNRAWIKEDYVPTGICNNCSGKHVGMIAGAIALGAPVYGYQAPGHAMQQRVKRAVEQMSGLSEDQVRWAVDGCNLPAPALPLKNMALMYARLAEAYGGDVKEESGQEDTRKHHLARIHKAMSAHPELVGGEGRFCTALMEAYGGLLVGKVGADACYGVAIRARPTSGTDSISEDRAIGIAVKIEDGNLDILYSAVPEILEKLNIGTKEMRHQLDSYHHPKILNTAGVVTGGVRHNFKLRRVEEIDARAV</sequence>
<dbReference type="Proteomes" id="UP000799757">
    <property type="component" value="Unassembled WGS sequence"/>
</dbReference>